<dbReference type="InterPro" id="IPR006175">
    <property type="entry name" value="YjgF/YER057c/UK114"/>
</dbReference>
<dbReference type="SUPFAM" id="SSF55298">
    <property type="entry name" value="YjgF-like"/>
    <property type="match status" value="1"/>
</dbReference>
<evidence type="ECO:0000313" key="2">
    <source>
        <dbReference type="Proteomes" id="UP001549320"/>
    </source>
</evidence>
<reference evidence="1 2" key="1">
    <citation type="submission" date="2024-06" db="EMBL/GenBank/DDBJ databases">
        <title>Sorghum-associated microbial communities from plants grown in Nebraska, USA.</title>
        <authorList>
            <person name="Schachtman D."/>
        </authorList>
    </citation>
    <scope>NUCLEOTIDE SEQUENCE [LARGE SCALE GENOMIC DNA]</scope>
    <source>
        <strain evidence="1 2">2709</strain>
    </source>
</reference>
<protein>
    <submittedName>
        <fullName evidence="1">Enamine deaminase RidA (YjgF/YER057c/UK114 family)</fullName>
    </submittedName>
</protein>
<sequence length="135" mass="14828">MKRERLIEVPGWVRPIGHVGGVTASGRHIFLAGQVGWDEEGNFVSDALVDQVGQALDNILALLSHSGAGPEHITRMTWFVTDKREYQRQLPAIAMTYCKKIGREFPPMTAVGVASLMHDEALVEIEVTAVVDDCT</sequence>
<dbReference type="Pfam" id="PF01042">
    <property type="entry name" value="Ribonuc_L-PSP"/>
    <property type="match status" value="1"/>
</dbReference>
<name>A0ABV2Q9W1_9BURK</name>
<dbReference type="Gene3D" id="3.30.1330.40">
    <property type="entry name" value="RutC-like"/>
    <property type="match status" value="1"/>
</dbReference>
<evidence type="ECO:0000313" key="1">
    <source>
        <dbReference type="EMBL" id="MET4577332.1"/>
    </source>
</evidence>
<comment type="caution">
    <text evidence="1">The sequence shown here is derived from an EMBL/GenBank/DDBJ whole genome shotgun (WGS) entry which is preliminary data.</text>
</comment>
<proteinExistence type="predicted"/>
<dbReference type="InterPro" id="IPR035959">
    <property type="entry name" value="RutC-like_sf"/>
</dbReference>
<keyword evidence="2" id="KW-1185">Reference proteome</keyword>
<dbReference type="PANTHER" id="PTHR43857:SF1">
    <property type="entry name" value="YJGH FAMILY PROTEIN"/>
    <property type="match status" value="1"/>
</dbReference>
<dbReference type="Proteomes" id="UP001549320">
    <property type="component" value="Unassembled WGS sequence"/>
</dbReference>
<dbReference type="CDD" id="cd00448">
    <property type="entry name" value="YjgF_YER057c_UK114_family"/>
    <property type="match status" value="1"/>
</dbReference>
<organism evidence="1 2">
    <name type="scientific">Ottowia thiooxydans</name>
    <dbReference type="NCBI Taxonomy" id="219182"/>
    <lineage>
        <taxon>Bacteria</taxon>
        <taxon>Pseudomonadati</taxon>
        <taxon>Pseudomonadota</taxon>
        <taxon>Betaproteobacteria</taxon>
        <taxon>Burkholderiales</taxon>
        <taxon>Comamonadaceae</taxon>
        <taxon>Ottowia</taxon>
    </lineage>
</organism>
<dbReference type="PANTHER" id="PTHR43857">
    <property type="entry name" value="BLR7761 PROTEIN"/>
    <property type="match status" value="1"/>
</dbReference>
<gene>
    <name evidence="1" type="ORF">ABIE13_002443</name>
</gene>
<dbReference type="EMBL" id="JBEPSH010000004">
    <property type="protein sequence ID" value="MET4577332.1"/>
    <property type="molecule type" value="Genomic_DNA"/>
</dbReference>
<accession>A0ABV2Q9W1</accession>
<dbReference type="RefSeq" id="WP_354443607.1">
    <property type="nucleotide sequence ID" value="NZ_JBEPSH010000004.1"/>
</dbReference>